<dbReference type="Proteomes" id="UP000321685">
    <property type="component" value="Unassembled WGS sequence"/>
</dbReference>
<evidence type="ECO:0000256" key="2">
    <source>
        <dbReference type="SAM" id="Phobius"/>
    </source>
</evidence>
<comment type="caution">
    <text evidence="3">The sequence shown here is derived from an EMBL/GenBank/DDBJ whole genome shotgun (WGS) entry which is preliminary data.</text>
</comment>
<organism evidence="3 4">
    <name type="scientific">Pseudonocardia sulfidoxydans NBRC 16205</name>
    <dbReference type="NCBI Taxonomy" id="1223511"/>
    <lineage>
        <taxon>Bacteria</taxon>
        <taxon>Bacillati</taxon>
        <taxon>Actinomycetota</taxon>
        <taxon>Actinomycetes</taxon>
        <taxon>Pseudonocardiales</taxon>
        <taxon>Pseudonocardiaceae</taxon>
        <taxon>Pseudonocardia</taxon>
    </lineage>
</organism>
<dbReference type="EMBL" id="BJVJ01000048">
    <property type="protein sequence ID" value="GEL25215.1"/>
    <property type="molecule type" value="Genomic_DNA"/>
</dbReference>
<name>A0A511DK90_9PSEU</name>
<dbReference type="AlphaFoldDB" id="A0A511DK90"/>
<feature type="transmembrane region" description="Helical" evidence="2">
    <location>
        <begin position="53"/>
        <end position="73"/>
    </location>
</feature>
<feature type="transmembrane region" description="Helical" evidence="2">
    <location>
        <begin position="26"/>
        <end position="47"/>
    </location>
</feature>
<feature type="transmembrane region" description="Helical" evidence="2">
    <location>
        <begin position="206"/>
        <end position="224"/>
    </location>
</feature>
<evidence type="ECO:0000313" key="3">
    <source>
        <dbReference type="EMBL" id="GEL25215.1"/>
    </source>
</evidence>
<keyword evidence="4" id="KW-1185">Reference proteome</keyword>
<feature type="transmembrane region" description="Helical" evidence="2">
    <location>
        <begin position="85"/>
        <end position="109"/>
    </location>
</feature>
<feature type="transmembrane region" description="Helical" evidence="2">
    <location>
        <begin position="298"/>
        <end position="319"/>
    </location>
</feature>
<feature type="transmembrane region" description="Helical" evidence="2">
    <location>
        <begin position="129"/>
        <end position="150"/>
    </location>
</feature>
<accession>A0A511DK90</accession>
<feature type="transmembrane region" description="Helical" evidence="2">
    <location>
        <begin position="265"/>
        <end position="286"/>
    </location>
</feature>
<feature type="transmembrane region" description="Helical" evidence="2">
    <location>
        <begin position="236"/>
        <end position="259"/>
    </location>
</feature>
<dbReference type="SUPFAM" id="SSF54427">
    <property type="entry name" value="NTF2-like"/>
    <property type="match status" value="1"/>
</dbReference>
<dbReference type="InterPro" id="IPR032710">
    <property type="entry name" value="NTF2-like_dom_sf"/>
</dbReference>
<keyword evidence="2" id="KW-1133">Transmembrane helix</keyword>
<gene>
    <name evidence="3" type="ORF">PSU4_41690</name>
</gene>
<keyword evidence="2" id="KW-0472">Membrane</keyword>
<evidence type="ECO:0000313" key="4">
    <source>
        <dbReference type="Proteomes" id="UP000321685"/>
    </source>
</evidence>
<protein>
    <submittedName>
        <fullName evidence="3">Uncharacterized protein</fullName>
    </submittedName>
</protein>
<feature type="transmembrane region" description="Helical" evidence="2">
    <location>
        <begin position="162"/>
        <end position="186"/>
    </location>
</feature>
<feature type="region of interest" description="Disordered" evidence="1">
    <location>
        <begin position="1"/>
        <end position="22"/>
    </location>
</feature>
<proteinExistence type="predicted"/>
<dbReference type="Gene3D" id="3.10.450.50">
    <property type="match status" value="1"/>
</dbReference>
<sequence length="468" mass="49119">MPDLPPGTAPPTDQRTSDEGERGQPALGLLGLLLVVPIAIALAIGAGGDGSTLVIGPLVTHSLPLIAMIAFWWHNWPGTRLPSALSGWANTALIIVGAVVLTGLGQIVAGGLDLPGMFVADPGPGHLPTFPATLPVAGAAFVVMLQITLVGERRPLQRMHPLPAGLLAVAASWIIAVVGTLALVRIDPVAGSDMVARRGPVSGQDAGAALVVIGAWQVLFYVVWRGWPFSTIRRTVTRLGAAHATVLGAGILTFLLARVTLGLDASWIGALAGCVVAAGLLLGMLFENTISGRGARPLLMVATLALAALLAAGLAGLAAIMEFARADTDEWIEHAALNALSTSVILHVAIGRRWPFAPTNERTMTTTVPTIPVIAELIAAVNRGDRAAFLATLTPDATLTDDGSPRTLTDWIDREIFSANGRVTVRREEEGGLRLLARYRNDVWGDMSTFWRFQLTGDKISRIETGQA</sequence>
<reference evidence="3 4" key="1">
    <citation type="submission" date="2019-07" db="EMBL/GenBank/DDBJ databases">
        <title>Whole genome shotgun sequence of Pseudonocardia sulfidoxydans NBRC 16205.</title>
        <authorList>
            <person name="Hosoyama A."/>
            <person name="Uohara A."/>
            <person name="Ohji S."/>
            <person name="Ichikawa N."/>
        </authorList>
    </citation>
    <scope>NUCLEOTIDE SEQUENCE [LARGE SCALE GENOMIC DNA]</scope>
    <source>
        <strain evidence="3 4">NBRC 16205</strain>
    </source>
</reference>
<keyword evidence="2" id="KW-0812">Transmembrane</keyword>
<evidence type="ECO:0000256" key="1">
    <source>
        <dbReference type="SAM" id="MobiDB-lite"/>
    </source>
</evidence>